<evidence type="ECO:0000259" key="1">
    <source>
        <dbReference type="Pfam" id="PF13649"/>
    </source>
</evidence>
<dbReference type="PANTHER" id="PTHR44068:SF11">
    <property type="entry name" value="GERANYL DIPHOSPHATE 2-C-METHYLTRANSFERASE"/>
    <property type="match status" value="1"/>
</dbReference>
<gene>
    <name evidence="2" type="ORF">GCM10010517_31220</name>
</gene>
<dbReference type="GO" id="GO:0008168">
    <property type="term" value="F:methyltransferase activity"/>
    <property type="evidence" value="ECO:0007669"/>
    <property type="project" value="UniProtKB-KW"/>
</dbReference>
<dbReference type="GO" id="GO:0032259">
    <property type="term" value="P:methylation"/>
    <property type="evidence" value="ECO:0007669"/>
    <property type="project" value="UniProtKB-KW"/>
</dbReference>
<dbReference type="RefSeq" id="WP_344971850.1">
    <property type="nucleotide sequence ID" value="NZ_BAAAVI010000019.1"/>
</dbReference>
<dbReference type="Proteomes" id="UP001500831">
    <property type="component" value="Unassembled WGS sequence"/>
</dbReference>
<comment type="caution">
    <text evidence="2">The sequence shown here is derived from an EMBL/GenBank/DDBJ whole genome shotgun (WGS) entry which is preliminary data.</text>
</comment>
<protein>
    <submittedName>
        <fullName evidence="2">27-O-demethylrifamycin SV methyltransferase</fullName>
    </submittedName>
</protein>
<name>A0ABN3VXH4_9ACTN</name>
<keyword evidence="2" id="KW-0489">Methyltransferase</keyword>
<dbReference type="SUPFAM" id="SSF53335">
    <property type="entry name" value="S-adenosyl-L-methionine-dependent methyltransferases"/>
    <property type="match status" value="1"/>
</dbReference>
<keyword evidence="2" id="KW-0808">Transferase</keyword>
<reference evidence="3" key="1">
    <citation type="journal article" date="2019" name="Int. J. Syst. Evol. Microbiol.">
        <title>The Global Catalogue of Microorganisms (GCM) 10K type strain sequencing project: providing services to taxonomists for standard genome sequencing and annotation.</title>
        <authorList>
            <consortium name="The Broad Institute Genomics Platform"/>
            <consortium name="The Broad Institute Genome Sequencing Center for Infectious Disease"/>
            <person name="Wu L."/>
            <person name="Ma J."/>
        </authorList>
    </citation>
    <scope>NUCLEOTIDE SEQUENCE [LARGE SCALE GENOMIC DNA]</scope>
    <source>
        <strain evidence="3">JCM 6242</strain>
    </source>
</reference>
<dbReference type="CDD" id="cd02440">
    <property type="entry name" value="AdoMet_MTases"/>
    <property type="match status" value="1"/>
</dbReference>
<dbReference type="InterPro" id="IPR050447">
    <property type="entry name" value="Erg6_SMT_methyltransf"/>
</dbReference>
<dbReference type="EMBL" id="BAAAVI010000019">
    <property type="protein sequence ID" value="GAA2870929.1"/>
    <property type="molecule type" value="Genomic_DNA"/>
</dbReference>
<keyword evidence="3" id="KW-1185">Reference proteome</keyword>
<dbReference type="Pfam" id="PF13649">
    <property type="entry name" value="Methyltransf_25"/>
    <property type="match status" value="1"/>
</dbReference>
<sequence length="276" mass="30052">MPDTSLPTAEAVSDAYDRLAALTETLGGPDLHYGYWSGPADDTPIEEATDRLTRVVVARLAAQPGDRVLDLGCGNGRPAVTVAESTGAWVTAIDVNEHALERGRAWARERGVESLVSFERCDALAMPYPRDAFDGVLVFESTPHFLLEPLFTEIVRVLRPGGRVVLEAPFLRVPVTEDIGPRLAAYFEMFQVVSIESRESYAETLRAAGLRVDAVEDLTEHTEPFYGRILARLDTLHAELAAEYGAEAVRWIRDGIAGCATVPTGSVLITARKPFG</sequence>
<dbReference type="Gene3D" id="3.40.50.150">
    <property type="entry name" value="Vaccinia Virus protein VP39"/>
    <property type="match status" value="1"/>
</dbReference>
<evidence type="ECO:0000313" key="2">
    <source>
        <dbReference type="EMBL" id="GAA2870929.1"/>
    </source>
</evidence>
<accession>A0ABN3VXH4</accession>
<feature type="domain" description="Methyltransferase" evidence="1">
    <location>
        <begin position="68"/>
        <end position="162"/>
    </location>
</feature>
<dbReference type="InterPro" id="IPR041698">
    <property type="entry name" value="Methyltransf_25"/>
</dbReference>
<evidence type="ECO:0000313" key="3">
    <source>
        <dbReference type="Proteomes" id="UP001500831"/>
    </source>
</evidence>
<proteinExistence type="predicted"/>
<dbReference type="PANTHER" id="PTHR44068">
    <property type="entry name" value="ZGC:194242"/>
    <property type="match status" value="1"/>
</dbReference>
<organism evidence="2 3">
    <name type="scientific">Streptosporangium fragile</name>
    <dbReference type="NCBI Taxonomy" id="46186"/>
    <lineage>
        <taxon>Bacteria</taxon>
        <taxon>Bacillati</taxon>
        <taxon>Actinomycetota</taxon>
        <taxon>Actinomycetes</taxon>
        <taxon>Streptosporangiales</taxon>
        <taxon>Streptosporangiaceae</taxon>
        <taxon>Streptosporangium</taxon>
    </lineage>
</organism>
<dbReference type="InterPro" id="IPR029063">
    <property type="entry name" value="SAM-dependent_MTases_sf"/>
</dbReference>